<dbReference type="PROSITE" id="PS50041">
    <property type="entry name" value="C_TYPE_LECTIN_2"/>
    <property type="match status" value="1"/>
</dbReference>
<dbReference type="PROSITE" id="PS00615">
    <property type="entry name" value="C_TYPE_LECTIN_1"/>
    <property type="match status" value="1"/>
</dbReference>
<feature type="non-terminal residue" evidence="4">
    <location>
        <position position="1"/>
    </location>
</feature>
<dbReference type="OrthoDB" id="6369810at2759"/>
<evidence type="ECO:0000313" key="5">
    <source>
        <dbReference type="Proteomes" id="UP000765507"/>
    </source>
</evidence>
<sequence length="222" mass="25534">KGLGADSGSFLIPSFLLQPNIRGWDGWRRQSSLRTHSHHRGLPEMKLLVLLALLGTVSAHQLHEGTPEQEVPAEQGEEEPGEPEPPCPTESESFRMTVPGSGGHTYRYVFVNNCQTFWRARKLCARCYRGRLASIHNYSTNQRLRCTARARTNRGQVWIGGVTSRWFWRVSSRWIDHSPWNYSNWARGNPRCFWKTCVALCTASGQWRSVRCRARLPFICEY</sequence>
<reference evidence="4 5" key="1">
    <citation type="journal article" date="2020" name="G3 (Bethesda)">
        <title>Draft Genome of the Common Snapping Turtle, Chelydra serpentina, a Model for Phenotypic Plasticity in Reptiles.</title>
        <authorList>
            <person name="Das D."/>
            <person name="Singh S.K."/>
            <person name="Bierstedt J."/>
            <person name="Erickson A."/>
            <person name="Galli G.L.J."/>
            <person name="Crossley D.A. 2nd"/>
            <person name="Rhen T."/>
        </authorList>
    </citation>
    <scope>NUCLEOTIDE SEQUENCE [LARGE SCALE GENOMIC DNA]</scope>
    <source>
        <strain evidence="4">KW</strain>
    </source>
</reference>
<name>A0A8T1S2Z2_CHESE</name>
<dbReference type="SMART" id="SM00034">
    <property type="entry name" value="CLECT"/>
    <property type="match status" value="1"/>
</dbReference>
<evidence type="ECO:0000259" key="3">
    <source>
        <dbReference type="PROSITE" id="PS50041"/>
    </source>
</evidence>
<dbReference type="Pfam" id="PF00059">
    <property type="entry name" value="Lectin_C"/>
    <property type="match status" value="1"/>
</dbReference>
<gene>
    <name evidence="4" type="ORF">G0U57_020914</name>
</gene>
<dbReference type="InterPro" id="IPR001304">
    <property type="entry name" value="C-type_lectin-like"/>
</dbReference>
<feature type="domain" description="C-type lectin" evidence="3">
    <location>
        <begin position="101"/>
        <end position="221"/>
    </location>
</feature>
<dbReference type="SUPFAM" id="SSF56436">
    <property type="entry name" value="C-type lectin-like"/>
    <property type="match status" value="1"/>
</dbReference>
<accession>A0A8T1S2Z2</accession>
<evidence type="ECO:0000256" key="2">
    <source>
        <dbReference type="SAM" id="MobiDB-lite"/>
    </source>
</evidence>
<dbReference type="AlphaFoldDB" id="A0A8T1S2Z2"/>
<dbReference type="PANTHER" id="PTHR22803">
    <property type="entry name" value="MANNOSE, PHOSPHOLIPASE, LECTIN RECEPTOR RELATED"/>
    <property type="match status" value="1"/>
</dbReference>
<dbReference type="InterPro" id="IPR050111">
    <property type="entry name" value="C-type_lectin/snaclec_domain"/>
</dbReference>
<comment type="caution">
    <text evidence="4">The sequence shown here is derived from an EMBL/GenBank/DDBJ whole genome shotgun (WGS) entry which is preliminary data.</text>
</comment>
<dbReference type="InterPro" id="IPR016187">
    <property type="entry name" value="CTDL_fold"/>
</dbReference>
<evidence type="ECO:0000313" key="4">
    <source>
        <dbReference type="EMBL" id="KAG6923346.1"/>
    </source>
</evidence>
<dbReference type="EMBL" id="JAHGAV010000906">
    <property type="protein sequence ID" value="KAG6923346.1"/>
    <property type="molecule type" value="Genomic_DNA"/>
</dbReference>
<evidence type="ECO:0000256" key="1">
    <source>
        <dbReference type="ARBA" id="ARBA00023157"/>
    </source>
</evidence>
<keyword evidence="5" id="KW-1185">Reference proteome</keyword>
<organism evidence="4 5">
    <name type="scientific">Chelydra serpentina</name>
    <name type="common">Snapping turtle</name>
    <name type="synonym">Testudo serpentina</name>
    <dbReference type="NCBI Taxonomy" id="8475"/>
    <lineage>
        <taxon>Eukaryota</taxon>
        <taxon>Metazoa</taxon>
        <taxon>Chordata</taxon>
        <taxon>Craniata</taxon>
        <taxon>Vertebrata</taxon>
        <taxon>Euteleostomi</taxon>
        <taxon>Archelosauria</taxon>
        <taxon>Testudinata</taxon>
        <taxon>Testudines</taxon>
        <taxon>Cryptodira</taxon>
        <taxon>Durocryptodira</taxon>
        <taxon>Americhelydia</taxon>
        <taxon>Chelydroidea</taxon>
        <taxon>Chelydridae</taxon>
        <taxon>Chelydra</taxon>
    </lineage>
</organism>
<dbReference type="Gene3D" id="3.10.100.10">
    <property type="entry name" value="Mannose-Binding Protein A, subunit A"/>
    <property type="match status" value="1"/>
</dbReference>
<keyword evidence="1" id="KW-1015">Disulfide bond</keyword>
<dbReference type="InterPro" id="IPR018378">
    <property type="entry name" value="C-type_lectin_CS"/>
</dbReference>
<proteinExistence type="predicted"/>
<dbReference type="InterPro" id="IPR016186">
    <property type="entry name" value="C-type_lectin-like/link_sf"/>
</dbReference>
<protein>
    <submittedName>
        <fullName evidence="4">Bone marrow proteoglycan-like</fullName>
    </submittedName>
</protein>
<dbReference type="Proteomes" id="UP000765507">
    <property type="component" value="Unassembled WGS sequence"/>
</dbReference>
<feature type="region of interest" description="Disordered" evidence="2">
    <location>
        <begin position="62"/>
        <end position="96"/>
    </location>
</feature>